<feature type="compositionally biased region" description="Acidic residues" evidence="1">
    <location>
        <begin position="1018"/>
        <end position="1042"/>
    </location>
</feature>
<keyword evidence="3" id="KW-1185">Reference proteome</keyword>
<dbReference type="GO" id="GO:0008278">
    <property type="term" value="C:cohesin complex"/>
    <property type="evidence" value="ECO:0007669"/>
    <property type="project" value="TreeGrafter"/>
</dbReference>
<feature type="compositionally biased region" description="Basic and acidic residues" evidence="1">
    <location>
        <begin position="33"/>
        <end position="44"/>
    </location>
</feature>
<dbReference type="GO" id="GO:0007062">
    <property type="term" value="P:sister chromatid cohesion"/>
    <property type="evidence" value="ECO:0007669"/>
    <property type="project" value="UniProtKB-ARBA"/>
</dbReference>
<dbReference type="SUPFAM" id="SSF48371">
    <property type="entry name" value="ARM repeat"/>
    <property type="match status" value="1"/>
</dbReference>
<evidence type="ECO:0000313" key="2">
    <source>
        <dbReference type="EMBL" id="KAE8403461.1"/>
    </source>
</evidence>
<name>A0A5N7DAP7_9EURO</name>
<reference evidence="2 3" key="1">
    <citation type="submission" date="2019-04" db="EMBL/GenBank/DDBJ databases">
        <authorList>
            <consortium name="DOE Joint Genome Institute"/>
            <person name="Mondo S."/>
            <person name="Kjaerbolling I."/>
            <person name="Vesth T."/>
            <person name="Frisvad J.C."/>
            <person name="Nybo J.L."/>
            <person name="Theobald S."/>
            <person name="Kildgaard S."/>
            <person name="Isbrandt T."/>
            <person name="Kuo A."/>
            <person name="Sato A."/>
            <person name="Lyhne E.K."/>
            <person name="Kogle M.E."/>
            <person name="Wiebenga A."/>
            <person name="Kun R.S."/>
            <person name="Lubbers R.J."/>
            <person name="Makela M.R."/>
            <person name="Barry K."/>
            <person name="Chovatia M."/>
            <person name="Clum A."/>
            <person name="Daum C."/>
            <person name="Haridas S."/>
            <person name="He G."/>
            <person name="LaButti K."/>
            <person name="Lipzen A."/>
            <person name="Riley R."/>
            <person name="Salamov A."/>
            <person name="Simmons B.A."/>
            <person name="Magnuson J.K."/>
            <person name="Henrissat B."/>
            <person name="Mortensen U.H."/>
            <person name="Larsen T.O."/>
            <person name="Devries R.P."/>
            <person name="Grigoriev I.V."/>
            <person name="Machida M."/>
            <person name="Baker S.E."/>
            <person name="Andersen M.R."/>
            <person name="Cantor M.N."/>
            <person name="Hua S.X."/>
        </authorList>
    </citation>
    <scope>NUCLEOTIDE SEQUENCE [LARGE SCALE GENOMIC DNA]</scope>
    <source>
        <strain evidence="2 3">CBS 119388</strain>
    </source>
</reference>
<protein>
    <submittedName>
        <fullName evidence="2">Uncharacterized protein</fullName>
    </submittedName>
</protein>
<feature type="compositionally biased region" description="Basic and acidic residues" evidence="1">
    <location>
        <begin position="1140"/>
        <end position="1150"/>
    </location>
</feature>
<dbReference type="InterPro" id="IPR013721">
    <property type="entry name" value="STAG"/>
</dbReference>
<feature type="compositionally biased region" description="Acidic residues" evidence="1">
    <location>
        <begin position="1183"/>
        <end position="1212"/>
    </location>
</feature>
<feature type="region of interest" description="Disordered" evidence="1">
    <location>
        <begin position="1018"/>
        <end position="1046"/>
    </location>
</feature>
<dbReference type="Proteomes" id="UP000325579">
    <property type="component" value="Unassembled WGS sequence"/>
</dbReference>
<feature type="compositionally biased region" description="Polar residues" evidence="1">
    <location>
        <begin position="14"/>
        <end position="23"/>
    </location>
</feature>
<dbReference type="InterPro" id="IPR039662">
    <property type="entry name" value="Cohesin_Scc3/SA"/>
</dbReference>
<proteinExistence type="predicted"/>
<dbReference type="Pfam" id="PF21581">
    <property type="entry name" value="SCD"/>
    <property type="match status" value="1"/>
</dbReference>
<feature type="region of interest" description="Disordered" evidence="1">
    <location>
        <begin position="1110"/>
        <end position="1212"/>
    </location>
</feature>
<dbReference type="PANTHER" id="PTHR11199">
    <property type="entry name" value="STROMAL ANTIGEN"/>
    <property type="match status" value="1"/>
</dbReference>
<feature type="region of interest" description="Disordered" evidence="1">
    <location>
        <begin position="1"/>
        <end position="156"/>
    </location>
</feature>
<dbReference type="PROSITE" id="PS51425">
    <property type="entry name" value="SCD"/>
    <property type="match status" value="1"/>
</dbReference>
<dbReference type="InterPro" id="IPR020839">
    <property type="entry name" value="SCD"/>
</dbReference>
<feature type="compositionally biased region" description="Basic residues" evidence="1">
    <location>
        <begin position="112"/>
        <end position="122"/>
    </location>
</feature>
<dbReference type="InterPro" id="IPR056396">
    <property type="entry name" value="HEAT_SCC3-SA"/>
</dbReference>
<feature type="compositionally biased region" description="Acidic residues" evidence="1">
    <location>
        <begin position="1151"/>
        <end position="1175"/>
    </location>
</feature>
<dbReference type="InterPro" id="IPR016024">
    <property type="entry name" value="ARM-type_fold"/>
</dbReference>
<dbReference type="OrthoDB" id="498590at2759"/>
<dbReference type="Pfam" id="PF08514">
    <property type="entry name" value="STAG"/>
    <property type="match status" value="1"/>
</dbReference>
<dbReference type="FunFam" id="1.25.10.10:FF:000433">
    <property type="entry name" value="Nuclear cohesin complex subunit (Psc3), putative"/>
    <property type="match status" value="1"/>
</dbReference>
<dbReference type="GO" id="GO:0005634">
    <property type="term" value="C:nucleus"/>
    <property type="evidence" value="ECO:0007669"/>
    <property type="project" value="TreeGrafter"/>
</dbReference>
<dbReference type="RefSeq" id="XP_031940780.1">
    <property type="nucleotide sequence ID" value="XM_032078764.1"/>
</dbReference>
<feature type="compositionally biased region" description="Basic residues" evidence="1">
    <location>
        <begin position="93"/>
        <end position="102"/>
    </location>
</feature>
<dbReference type="InterPro" id="IPR011989">
    <property type="entry name" value="ARM-like"/>
</dbReference>
<sequence length="1212" mass="136170">METEPPLSSPQPGPTQEASSPSTNRRKSGRVTRKPELYAERYAADDSAIAGGAKRKRAGGDDEEDVEEAADASEPDVDESADEEPDEEELREKRRAARKASSKKATSEPKAKAKPRSAKKPKVAGNGIGSQLAFRPATNGKKTVSSRPRKPMVRPSLAAGERGLYAEVFGKGRNADTTAAEWLSRYQREQSQALRDMVNFVLRCTGTDLEVTQDHINDVDHAPDRVEDLQNEYQQEGVGEWPLISRSKKFRAFQPVLEEFFKSLIQTFHHSSVLYDDQNLFENLEIWLSAMSTSQSRPFRHTSTVILLAVMCALCGVARELMTSVSTSRKQLETEKKKKSVNQGRASAIEKAIEDGEKKLEIIDDYLKDGVNVVFVHRYRDVDPNIRAESMAALGQWIRSYREYFFEGQFLRYLGWMLSDTVAQTRLVVVNQLRSLYENKDNIAGMRSFTARFRQRMVEMAARDADIAVRASSIELVDLIREAGLIEPSDIDTVGRLVFDSEPRIRKAAGRFFVANVQDVFDSTIEEVRDEINEMFGEEDEDDYESPKGSWIKFKCLVDTLQSYDELENEYKPDQPSSASKDALSGTPLNTRFVLVTEAIYPYLKELSQWQSLAGYLLYDHSQIADSSSEDDTSGSIKKLYKMQEGQEVILLEVLCSAVKLRVLEVAKSDIDKRGRKVKTLTDKIPELQEEIAHNLAQIIPQLLNKFGSVPEAASAVLRLEHLVDLDKIQDLQKDATAYTSLLNDINKQFLTHSDQDVLTEASVAFLHAKSSDDMREALDNKVSELWEGMIDTLSTLARKKEVLEGRSIPDSTLNQLTNTMARISNLASVTDCTQILEATPSSSRSKGKSKDTAETPFNVLLHLVERGLRETEDDEESAKAETELVSSSIRTLLFYFMWKVQSLTTALSTGKASFDTEYFEVLTKSRELFVSTLVAIMKARSGLDDIRFSATATLLDLQTLFGTLRYAGQKASNDEDVILQTQGLVHEIAGEASKLIAKIHSVAERTYAKRLRLSYEPADDDEPISDSEEEKDLDDENDSGSEAEMIATERLRSRIVAEQRLCELTGKIVLAIVGRVIDASGEERGQLKQRLVKHKHDLGQNYRAVVAFLEERKPKNPRPKGKQLPTSTEPNRNQSSSSKRQDNAKSAERVDDDDDEDEEEEEVHLDIEEDEDEDLRARGLVEDENIEHDNDEEEDENHAAADPDDDEVMGD</sequence>
<dbReference type="GeneID" id="43663455"/>
<evidence type="ECO:0000313" key="3">
    <source>
        <dbReference type="Proteomes" id="UP000325579"/>
    </source>
</evidence>
<dbReference type="GO" id="GO:0000785">
    <property type="term" value="C:chromatin"/>
    <property type="evidence" value="ECO:0007669"/>
    <property type="project" value="TreeGrafter"/>
</dbReference>
<feature type="compositionally biased region" description="Polar residues" evidence="1">
    <location>
        <begin position="1125"/>
        <end position="1139"/>
    </location>
</feature>
<dbReference type="AlphaFoldDB" id="A0A5N7DAP7"/>
<dbReference type="GO" id="GO:0003682">
    <property type="term" value="F:chromatin binding"/>
    <property type="evidence" value="ECO:0007669"/>
    <property type="project" value="TreeGrafter"/>
</dbReference>
<dbReference type="PANTHER" id="PTHR11199:SF0">
    <property type="entry name" value="LD34181P-RELATED"/>
    <property type="match status" value="1"/>
</dbReference>
<dbReference type="EMBL" id="ML736776">
    <property type="protein sequence ID" value="KAE8403461.1"/>
    <property type="molecule type" value="Genomic_DNA"/>
</dbReference>
<accession>A0A5N6I2U9</accession>
<feature type="compositionally biased region" description="Acidic residues" evidence="1">
    <location>
        <begin position="61"/>
        <end position="89"/>
    </location>
</feature>
<accession>A0A5N7DAP7</accession>
<dbReference type="Gene3D" id="1.25.10.10">
    <property type="entry name" value="Leucine-rich Repeat Variant"/>
    <property type="match status" value="1"/>
</dbReference>
<evidence type="ECO:0000256" key="1">
    <source>
        <dbReference type="SAM" id="MobiDB-lite"/>
    </source>
</evidence>
<dbReference type="Pfam" id="PF24571">
    <property type="entry name" value="HEAT_SCC3-SA"/>
    <property type="match status" value="1"/>
</dbReference>
<organism evidence="2 3">
    <name type="scientific">Aspergillus pseudonomiae</name>
    <dbReference type="NCBI Taxonomy" id="1506151"/>
    <lineage>
        <taxon>Eukaryota</taxon>
        <taxon>Fungi</taxon>
        <taxon>Dikarya</taxon>
        <taxon>Ascomycota</taxon>
        <taxon>Pezizomycotina</taxon>
        <taxon>Eurotiomycetes</taxon>
        <taxon>Eurotiomycetidae</taxon>
        <taxon>Eurotiales</taxon>
        <taxon>Aspergillaceae</taxon>
        <taxon>Aspergillus</taxon>
        <taxon>Aspergillus subgen. Circumdati</taxon>
    </lineage>
</organism>
<gene>
    <name evidence="2" type="ORF">BDV37DRAFT_135190</name>
</gene>